<protein>
    <submittedName>
        <fullName evidence="1">Type VI secretion system baseplate subunit TssF</fullName>
    </submittedName>
</protein>
<name>A0A3A3G3U2_9BURK</name>
<comment type="caution">
    <text evidence="1">The sequence shown here is derived from an EMBL/GenBank/DDBJ whole genome shotgun (WGS) entry which is preliminary data.</text>
</comment>
<dbReference type="PIRSF" id="PIRSF028304">
    <property type="entry name" value="UCP028304"/>
    <property type="match status" value="1"/>
</dbReference>
<reference evidence="2" key="1">
    <citation type="submission" date="2018-09" db="EMBL/GenBank/DDBJ databases">
        <authorList>
            <person name="Zhu H."/>
        </authorList>
    </citation>
    <scope>NUCLEOTIDE SEQUENCE [LARGE SCALE GENOMIC DNA]</scope>
    <source>
        <strain evidence="2">K1R23-30</strain>
    </source>
</reference>
<dbReference type="InterPro" id="IPR010272">
    <property type="entry name" value="T6SS_TssF"/>
</dbReference>
<dbReference type="Pfam" id="PF05947">
    <property type="entry name" value="T6SS_TssF"/>
    <property type="match status" value="1"/>
</dbReference>
<accession>A0A3A3G3U2</accession>
<gene>
    <name evidence="1" type="primary">tssF</name>
    <name evidence="1" type="ORF">D3871_29625</name>
</gene>
<sequence>MNTQDDILEYYRRELLYLRTQSADFAARYPKVAQRLALTGAESPDPHTEHLIEAVAFMTARVHRDLDRDFPTIAGAMLDNLCPSLTQPVPAMTVVQMTLDSSQGKVTSGMPVARGTMLSATASSGENCRFQVGWNTTLWPLQIASTKLEDTRTLRLEVQCDAGIDVSDLELDSLRFHLSGDLLTTMPLHELLISGLERIELVTGQGALHRLSPRNLREVGFDEGEEVLPQPAHAHPAYGLLQEYFAFPRKFQFFDLTGLRGLLGAGQGFSVRFIFNRSARVLSLLSADNFLLGCVPVINLFPKTSEPIWFDRRHYEYRLIPDYQRDAVTEVHSVVSVTASDPQSDRPELIPCVFAQSDSNTSDNKSIFWSMRREMSLRKDISGTDVFLSFIDRSNVHVTPDEPVVYAQLLCTNRMLAEQISPGTRFFGDGISTSTRIRTLYQPSAQRLPVMSAKALWSLVSLLRLNHRSLVDGTNGVQTLQQMLMLFAGDSARDQAQVRGIKNLTASVATARLGTDTWRGHCRGTDISLEFDAEAFVGTSPLVLAGVLSRFFALYTAANSFVRLSVQRGGEPWMQWPAMSGRQCLI</sequence>
<dbReference type="PANTHER" id="PTHR35370">
    <property type="entry name" value="CYTOPLASMIC PROTEIN-RELATED-RELATED"/>
    <property type="match status" value="1"/>
</dbReference>
<organism evidence="1 2">
    <name type="scientific">Noviherbaspirillum saxi</name>
    <dbReference type="NCBI Taxonomy" id="2320863"/>
    <lineage>
        <taxon>Bacteria</taxon>
        <taxon>Pseudomonadati</taxon>
        <taxon>Pseudomonadota</taxon>
        <taxon>Betaproteobacteria</taxon>
        <taxon>Burkholderiales</taxon>
        <taxon>Oxalobacteraceae</taxon>
        <taxon>Noviherbaspirillum</taxon>
    </lineage>
</organism>
<evidence type="ECO:0000313" key="2">
    <source>
        <dbReference type="Proteomes" id="UP000265955"/>
    </source>
</evidence>
<keyword evidence="2" id="KW-1185">Reference proteome</keyword>
<dbReference type="OrthoDB" id="9763676at2"/>
<dbReference type="NCBIfam" id="TIGR03359">
    <property type="entry name" value="VI_chp_6"/>
    <property type="match status" value="1"/>
</dbReference>
<dbReference type="RefSeq" id="WP_119772724.1">
    <property type="nucleotide sequence ID" value="NZ_QYUO01000003.1"/>
</dbReference>
<dbReference type="EMBL" id="QYUO01000003">
    <property type="protein sequence ID" value="RJF92733.1"/>
    <property type="molecule type" value="Genomic_DNA"/>
</dbReference>
<dbReference type="PANTHER" id="PTHR35370:SF1">
    <property type="entry name" value="TYPE VI SECRETION SYSTEM COMPONENT TSSF1"/>
    <property type="match status" value="1"/>
</dbReference>
<dbReference type="Proteomes" id="UP000265955">
    <property type="component" value="Unassembled WGS sequence"/>
</dbReference>
<evidence type="ECO:0000313" key="1">
    <source>
        <dbReference type="EMBL" id="RJF92733.1"/>
    </source>
</evidence>
<dbReference type="AlphaFoldDB" id="A0A3A3G3U2"/>
<proteinExistence type="predicted"/>